<dbReference type="EMBL" id="CADCWA010000130">
    <property type="protein sequence ID" value="CAA9522887.1"/>
    <property type="molecule type" value="Genomic_DNA"/>
</dbReference>
<gene>
    <name evidence="2" type="ORF">AVDCRST_MAG31-1712</name>
</gene>
<name>A0A6J4TIH2_9SPHN</name>
<feature type="compositionally biased region" description="Polar residues" evidence="1">
    <location>
        <begin position="57"/>
        <end position="80"/>
    </location>
</feature>
<sequence length="107" mass="11302">CRCSCSRSPRLAAAPCRPHWPRLRSRRRSAGRSGRATRTSSPRPPRRARSGRGNMARCSSWTSSSAAPTGSSCGVRSPTPSGGGARSSATTPPLFVASNWAGFSRLT</sequence>
<feature type="region of interest" description="Disordered" evidence="1">
    <location>
        <begin position="19"/>
        <end position="94"/>
    </location>
</feature>
<feature type="compositionally biased region" description="Low complexity" evidence="1">
    <location>
        <begin position="31"/>
        <end position="41"/>
    </location>
</feature>
<feature type="compositionally biased region" description="Basic residues" evidence="1">
    <location>
        <begin position="19"/>
        <end position="30"/>
    </location>
</feature>
<evidence type="ECO:0000256" key="1">
    <source>
        <dbReference type="SAM" id="MobiDB-lite"/>
    </source>
</evidence>
<feature type="non-terminal residue" evidence="2">
    <location>
        <position position="107"/>
    </location>
</feature>
<feature type="non-terminal residue" evidence="2">
    <location>
        <position position="1"/>
    </location>
</feature>
<evidence type="ECO:0000313" key="2">
    <source>
        <dbReference type="EMBL" id="CAA9522887.1"/>
    </source>
</evidence>
<dbReference type="AlphaFoldDB" id="A0A6J4TIH2"/>
<protein>
    <submittedName>
        <fullName evidence="2">Uncharacterized protein</fullName>
    </submittedName>
</protein>
<accession>A0A6J4TIH2</accession>
<organism evidence="2">
    <name type="scientific">uncultured Sphingomonas sp</name>
    <dbReference type="NCBI Taxonomy" id="158754"/>
    <lineage>
        <taxon>Bacteria</taxon>
        <taxon>Pseudomonadati</taxon>
        <taxon>Pseudomonadota</taxon>
        <taxon>Alphaproteobacteria</taxon>
        <taxon>Sphingomonadales</taxon>
        <taxon>Sphingomonadaceae</taxon>
        <taxon>Sphingomonas</taxon>
        <taxon>environmental samples</taxon>
    </lineage>
</organism>
<proteinExistence type="predicted"/>
<reference evidence="2" key="1">
    <citation type="submission" date="2020-02" db="EMBL/GenBank/DDBJ databases">
        <authorList>
            <person name="Meier V. D."/>
        </authorList>
    </citation>
    <scope>NUCLEOTIDE SEQUENCE</scope>
    <source>
        <strain evidence="2">AVDCRST_MAG31</strain>
    </source>
</reference>